<keyword evidence="8" id="KW-1185">Reference proteome</keyword>
<gene>
    <name evidence="7" type="ORF">CS062_04445</name>
</gene>
<dbReference type="Proteomes" id="UP000231501">
    <property type="component" value="Unassembled WGS sequence"/>
</dbReference>
<organism evidence="7 8">
    <name type="scientific">Roseateles chitinivorans</name>
    <dbReference type="NCBI Taxonomy" id="2917965"/>
    <lineage>
        <taxon>Bacteria</taxon>
        <taxon>Pseudomonadati</taxon>
        <taxon>Pseudomonadota</taxon>
        <taxon>Betaproteobacteria</taxon>
        <taxon>Burkholderiales</taxon>
        <taxon>Sphaerotilaceae</taxon>
        <taxon>Roseateles</taxon>
    </lineage>
</organism>
<dbReference type="EC" id="2.5.1.25" evidence="1"/>
<protein>
    <recommendedName>
        <fullName evidence="1">tRNA-uridine aminocarboxypropyltransferase</fullName>
        <ecNumber evidence="1">2.5.1.25</ecNumber>
    </recommendedName>
</protein>
<dbReference type="PANTHER" id="PTHR21392">
    <property type="entry name" value="TRNA-URIDINE AMINOCARBOXYPROPYLTRANSFERASE 2"/>
    <property type="match status" value="1"/>
</dbReference>
<comment type="caution">
    <text evidence="7">The sequence shown here is derived from an EMBL/GenBank/DDBJ whole genome shotgun (WGS) entry which is preliminary data.</text>
</comment>
<sequence length="222" mass="23869">MAADERPQRGGLAGRRARCHGCGRPLVGCWCACVRPVDNLTPLLILQDPDEAEQTKGTAGLLTRCLSRVELRVGERFDPPASTAGLVLLYPATHGNAALARPAPAHDLGLQRGAVHPGPPSPTTLVVLDGTWRRSRRLLHENRWLQALPRLALDAPPPSRYAIRRAQAESQRSTLEASALALAQIDGDESRYAPLWAAMDAFIALQQGLAERTHPIGGAGAR</sequence>
<name>A0A2G9CFX7_9BURK</name>
<evidence type="ECO:0000256" key="1">
    <source>
        <dbReference type="ARBA" id="ARBA00012386"/>
    </source>
</evidence>
<evidence type="ECO:0000256" key="4">
    <source>
        <dbReference type="ARBA" id="ARBA00022694"/>
    </source>
</evidence>
<evidence type="ECO:0000256" key="2">
    <source>
        <dbReference type="ARBA" id="ARBA00022679"/>
    </source>
</evidence>
<dbReference type="OrthoDB" id="268835at2"/>
<evidence type="ECO:0000259" key="6">
    <source>
        <dbReference type="SMART" id="SM01144"/>
    </source>
</evidence>
<dbReference type="EMBL" id="PEOG01000010">
    <property type="protein sequence ID" value="PIM54399.1"/>
    <property type="molecule type" value="Genomic_DNA"/>
</dbReference>
<dbReference type="InterPro" id="IPR039262">
    <property type="entry name" value="DTWD2/TAPT"/>
</dbReference>
<dbReference type="RefSeq" id="WP_099860287.1">
    <property type="nucleotide sequence ID" value="NZ_PEOG01000010.1"/>
</dbReference>
<keyword evidence="4" id="KW-0819">tRNA processing</keyword>
<evidence type="ECO:0000313" key="8">
    <source>
        <dbReference type="Proteomes" id="UP000231501"/>
    </source>
</evidence>
<feature type="domain" description="DTW" evidence="6">
    <location>
        <begin position="15"/>
        <end position="211"/>
    </location>
</feature>
<keyword evidence="2" id="KW-0808">Transferase</keyword>
<proteinExistence type="inferred from homology"/>
<dbReference type="PANTHER" id="PTHR21392:SF0">
    <property type="entry name" value="TRNA-URIDINE AMINOCARBOXYPROPYLTRANSFERASE 2"/>
    <property type="match status" value="1"/>
</dbReference>
<accession>A0A2G9CFX7</accession>
<dbReference type="GO" id="GO:0008033">
    <property type="term" value="P:tRNA processing"/>
    <property type="evidence" value="ECO:0007669"/>
    <property type="project" value="UniProtKB-KW"/>
</dbReference>
<reference evidence="7 8" key="1">
    <citation type="submission" date="2017-11" db="EMBL/GenBank/DDBJ databases">
        <title>Draft genome sequence of Mitsuaria sp. HWN-4.</title>
        <authorList>
            <person name="Gundlapally S.R."/>
        </authorList>
    </citation>
    <scope>NUCLEOTIDE SEQUENCE [LARGE SCALE GENOMIC DNA]</scope>
    <source>
        <strain evidence="7 8">HWN-4</strain>
    </source>
</reference>
<dbReference type="GO" id="GO:0016432">
    <property type="term" value="F:tRNA-uridine aminocarboxypropyltransferase activity"/>
    <property type="evidence" value="ECO:0007669"/>
    <property type="project" value="UniProtKB-EC"/>
</dbReference>
<evidence type="ECO:0000256" key="3">
    <source>
        <dbReference type="ARBA" id="ARBA00022691"/>
    </source>
</evidence>
<comment type="similarity">
    <text evidence="5">Belongs to the TDD superfamily. DTWD2 family.</text>
</comment>
<dbReference type="SMART" id="SM01144">
    <property type="entry name" value="DTW"/>
    <property type="match status" value="1"/>
</dbReference>
<dbReference type="AlphaFoldDB" id="A0A2G9CFX7"/>
<dbReference type="Pfam" id="PF03942">
    <property type="entry name" value="DTW"/>
    <property type="match status" value="1"/>
</dbReference>
<evidence type="ECO:0000313" key="7">
    <source>
        <dbReference type="EMBL" id="PIM54399.1"/>
    </source>
</evidence>
<evidence type="ECO:0000256" key="5">
    <source>
        <dbReference type="ARBA" id="ARBA00034489"/>
    </source>
</evidence>
<keyword evidence="3" id="KW-0949">S-adenosyl-L-methionine</keyword>
<dbReference type="InterPro" id="IPR005636">
    <property type="entry name" value="DTW"/>
</dbReference>